<sequence>MREFGIQWQYFEPEAGKYRGFGSYGGVIDSATLSNIANGIAPPGLLVGLVKGNEFPFNIGALVRLYGKDSNFKILSTPQITTMDNKEAQIKVAETIPYSKQITYSVTSEQIPTQSFDYQDVGITLKITPHISESRQVRLDIEQEVTKLVSYLSSGGTSGSATILAPTIAKRTAKSSLIVSDQSTMVLGGLIRDDTDETVQKVPGLANLPLLGHLFRHQVKQNVQTSLYIFITPRIITNREEAETIADEKQAILEKPVRNR</sequence>
<dbReference type="PANTHER" id="PTHR30332:SF24">
    <property type="entry name" value="SECRETIN GSPD-RELATED"/>
    <property type="match status" value="1"/>
</dbReference>
<feature type="domain" description="Type II/III secretion system secretin-like" evidence="5">
    <location>
        <begin position="68"/>
        <end position="236"/>
    </location>
</feature>
<organism evidence="6">
    <name type="scientific">candidate division TA06 bacterium ADurb.Bin417</name>
    <dbReference type="NCBI Taxonomy" id="1852828"/>
    <lineage>
        <taxon>Bacteria</taxon>
        <taxon>Bacteria division TA06</taxon>
    </lineage>
</organism>
<evidence type="ECO:0000313" key="6">
    <source>
        <dbReference type="EMBL" id="OPZ92273.1"/>
    </source>
</evidence>
<evidence type="ECO:0000259" key="5">
    <source>
        <dbReference type="Pfam" id="PF00263"/>
    </source>
</evidence>
<accession>A0A1V5MGA1</accession>
<dbReference type="InterPro" id="IPR004846">
    <property type="entry name" value="T2SS/T3SS_dom"/>
</dbReference>
<dbReference type="PANTHER" id="PTHR30332">
    <property type="entry name" value="PROBABLE GENERAL SECRETION PATHWAY PROTEIN D"/>
    <property type="match status" value="1"/>
</dbReference>
<keyword evidence="2" id="KW-0732">Signal</keyword>
<dbReference type="GO" id="GO:0015627">
    <property type="term" value="C:type II protein secretion system complex"/>
    <property type="evidence" value="ECO:0007669"/>
    <property type="project" value="TreeGrafter"/>
</dbReference>
<dbReference type="GO" id="GO:0016020">
    <property type="term" value="C:membrane"/>
    <property type="evidence" value="ECO:0007669"/>
    <property type="project" value="UniProtKB-SubCell"/>
</dbReference>
<proteinExistence type="inferred from homology"/>
<dbReference type="InterPro" id="IPR001775">
    <property type="entry name" value="GspD/PilQ"/>
</dbReference>
<dbReference type="AlphaFoldDB" id="A0A1V5MGA1"/>
<evidence type="ECO:0000256" key="1">
    <source>
        <dbReference type="ARBA" id="ARBA00004370"/>
    </source>
</evidence>
<comment type="caution">
    <text evidence="6">The sequence shown here is derived from an EMBL/GenBank/DDBJ whole genome shotgun (WGS) entry which is preliminary data.</text>
</comment>
<comment type="subcellular location">
    <subcellularLocation>
        <location evidence="1">Membrane</location>
    </subcellularLocation>
</comment>
<gene>
    <name evidence="6" type="primary">xcpQ</name>
    <name evidence="6" type="ORF">BWY73_00876</name>
</gene>
<evidence type="ECO:0000256" key="2">
    <source>
        <dbReference type="ARBA" id="ARBA00022729"/>
    </source>
</evidence>
<dbReference type="InterPro" id="IPR050810">
    <property type="entry name" value="Bact_Secretion_Sys_Channel"/>
</dbReference>
<dbReference type="Proteomes" id="UP000485484">
    <property type="component" value="Unassembled WGS sequence"/>
</dbReference>
<reference evidence="6" key="1">
    <citation type="submission" date="2017-02" db="EMBL/GenBank/DDBJ databases">
        <title>Delving into the versatile metabolic prowess of the omnipresent phylum Bacteroidetes.</title>
        <authorList>
            <person name="Nobu M.K."/>
            <person name="Mei R."/>
            <person name="Narihiro T."/>
            <person name="Kuroda K."/>
            <person name="Liu W.-T."/>
        </authorList>
    </citation>
    <scope>NUCLEOTIDE SEQUENCE</scope>
    <source>
        <strain evidence="6">ADurb.Bin417</strain>
    </source>
</reference>
<name>A0A1V5MGA1_UNCT6</name>
<evidence type="ECO:0000256" key="3">
    <source>
        <dbReference type="ARBA" id="ARBA00023136"/>
    </source>
</evidence>
<protein>
    <submittedName>
        <fullName evidence="6">Type II secretion system protein D</fullName>
    </submittedName>
</protein>
<evidence type="ECO:0000256" key="4">
    <source>
        <dbReference type="RuleBase" id="RU004003"/>
    </source>
</evidence>
<dbReference type="GO" id="GO:0009306">
    <property type="term" value="P:protein secretion"/>
    <property type="evidence" value="ECO:0007669"/>
    <property type="project" value="InterPro"/>
</dbReference>
<keyword evidence="3" id="KW-0472">Membrane</keyword>
<comment type="similarity">
    <text evidence="4">Belongs to the bacterial secretin family.</text>
</comment>
<dbReference type="EMBL" id="MWAK01000114">
    <property type="protein sequence ID" value="OPZ92273.1"/>
    <property type="molecule type" value="Genomic_DNA"/>
</dbReference>
<dbReference type="PRINTS" id="PR00811">
    <property type="entry name" value="BCTERIALGSPD"/>
</dbReference>
<dbReference type="Pfam" id="PF00263">
    <property type="entry name" value="Secretin"/>
    <property type="match status" value="1"/>
</dbReference>